<comment type="caution">
    <text evidence="4">The sequence shown here is derived from an EMBL/GenBank/DDBJ whole genome shotgun (WGS) entry which is preliminary data.</text>
</comment>
<dbReference type="Proteomes" id="UP000660611">
    <property type="component" value="Unassembled WGS sequence"/>
</dbReference>
<dbReference type="PANTHER" id="PTHR43713:SF3">
    <property type="entry name" value="GLUTAMATE-1-SEMIALDEHYDE 2,1-AMINOMUTASE 1, CHLOROPLASTIC-RELATED"/>
    <property type="match status" value="1"/>
</dbReference>
<evidence type="ECO:0000256" key="1">
    <source>
        <dbReference type="ARBA" id="ARBA00001933"/>
    </source>
</evidence>
<dbReference type="Gene3D" id="3.90.1150.10">
    <property type="entry name" value="Aspartate Aminotransferase, domain 1"/>
    <property type="match status" value="1"/>
</dbReference>
<dbReference type="AlphaFoldDB" id="A0A919PVY4"/>
<dbReference type="InterPro" id="IPR015424">
    <property type="entry name" value="PyrdxlP-dep_Trfase"/>
</dbReference>
<gene>
    <name evidence="4" type="ORF">Dsi01nite_093000</name>
</gene>
<dbReference type="SUPFAM" id="SSF53383">
    <property type="entry name" value="PLP-dependent transferases"/>
    <property type="match status" value="1"/>
</dbReference>
<sequence length="448" mass="48319">MIDRDRLGALLRRERAAFADRNPRSAQEYAKAGNLFGRVPMTWMNKNAAGFPLYLAAASGATLTDIDGHEYTDFCLGDTAAMAGHAPAPVTRKVHEQFANGACAMLPTPDAAWVGEELTRRFGVAQWSFALTATDANRWAIRLLRAVTGRPKILFNSYCYHGSVDESLIVTGDQGPQSREGNVGAPCDVTLTSRVAEFNDLEGLARELAHGDVAAVVMEPALTNIGIVLPESGYLEGVRELTRRYGTYLVNDETHTFSAGPGGATKRWGLEPDVVTIGKAIGGGIPAAAYGISSEIAQRLDEMKDLDLVDMGGVGGTLAGNALSIAATRATLEHVLTDEAFARMELLAQRFEVGVQKVINAHQLPWSVSRLGARVEYRFVNPAPRTGTESAQVADADLEDYLHVYLANRGILLTPFHNMALMSPATTVAQVDDHATTFYTAIEELQRA</sequence>
<organism evidence="4 5">
    <name type="scientific">Dactylosporangium siamense</name>
    <dbReference type="NCBI Taxonomy" id="685454"/>
    <lineage>
        <taxon>Bacteria</taxon>
        <taxon>Bacillati</taxon>
        <taxon>Actinomycetota</taxon>
        <taxon>Actinomycetes</taxon>
        <taxon>Micromonosporales</taxon>
        <taxon>Micromonosporaceae</taxon>
        <taxon>Dactylosporangium</taxon>
    </lineage>
</organism>
<dbReference type="Pfam" id="PF00202">
    <property type="entry name" value="Aminotran_3"/>
    <property type="match status" value="1"/>
</dbReference>
<keyword evidence="4" id="KW-0808">Transferase</keyword>
<evidence type="ECO:0000313" key="4">
    <source>
        <dbReference type="EMBL" id="GIG51259.1"/>
    </source>
</evidence>
<dbReference type="InterPro" id="IPR015422">
    <property type="entry name" value="PyrdxlP-dep_Trfase_small"/>
</dbReference>
<comment type="similarity">
    <text evidence="3">Belongs to the class-III pyridoxal-phosphate-dependent aminotransferase family.</text>
</comment>
<keyword evidence="5" id="KW-1185">Reference proteome</keyword>
<proteinExistence type="inferred from homology"/>
<keyword evidence="4" id="KW-0032">Aminotransferase</keyword>
<dbReference type="EMBL" id="BONQ01000152">
    <property type="protein sequence ID" value="GIG51259.1"/>
    <property type="molecule type" value="Genomic_DNA"/>
</dbReference>
<dbReference type="GO" id="GO:0030170">
    <property type="term" value="F:pyridoxal phosphate binding"/>
    <property type="evidence" value="ECO:0007669"/>
    <property type="project" value="InterPro"/>
</dbReference>
<protein>
    <submittedName>
        <fullName evidence="4">Aminotransferase</fullName>
    </submittedName>
</protein>
<dbReference type="GO" id="GO:0008483">
    <property type="term" value="F:transaminase activity"/>
    <property type="evidence" value="ECO:0007669"/>
    <property type="project" value="UniProtKB-KW"/>
</dbReference>
<dbReference type="InterPro" id="IPR005814">
    <property type="entry name" value="Aminotrans_3"/>
</dbReference>
<dbReference type="Gene3D" id="3.40.640.10">
    <property type="entry name" value="Type I PLP-dependent aspartate aminotransferase-like (Major domain)"/>
    <property type="match status" value="1"/>
</dbReference>
<evidence type="ECO:0000256" key="3">
    <source>
        <dbReference type="RuleBase" id="RU003560"/>
    </source>
</evidence>
<keyword evidence="2 3" id="KW-0663">Pyridoxal phosphate</keyword>
<reference evidence="4" key="1">
    <citation type="submission" date="2021-01" db="EMBL/GenBank/DDBJ databases">
        <title>Whole genome shotgun sequence of Dactylosporangium siamense NBRC 106093.</title>
        <authorList>
            <person name="Komaki H."/>
            <person name="Tamura T."/>
        </authorList>
    </citation>
    <scope>NUCLEOTIDE SEQUENCE</scope>
    <source>
        <strain evidence="4">NBRC 106093</strain>
    </source>
</reference>
<comment type="cofactor">
    <cofactor evidence="1">
        <name>pyridoxal 5'-phosphate</name>
        <dbReference type="ChEBI" id="CHEBI:597326"/>
    </cofactor>
</comment>
<dbReference type="RefSeq" id="WP_203852878.1">
    <property type="nucleotide sequence ID" value="NZ_BAAAVW010000031.1"/>
</dbReference>
<evidence type="ECO:0000256" key="2">
    <source>
        <dbReference type="ARBA" id="ARBA00022898"/>
    </source>
</evidence>
<dbReference type="PANTHER" id="PTHR43713">
    <property type="entry name" value="GLUTAMATE-1-SEMIALDEHYDE 2,1-AMINOMUTASE"/>
    <property type="match status" value="1"/>
</dbReference>
<accession>A0A919PVY4</accession>
<dbReference type="InterPro" id="IPR015421">
    <property type="entry name" value="PyrdxlP-dep_Trfase_major"/>
</dbReference>
<dbReference type="NCBIfam" id="NF005453">
    <property type="entry name" value="PRK07046.1"/>
    <property type="match status" value="1"/>
</dbReference>
<evidence type="ECO:0000313" key="5">
    <source>
        <dbReference type="Proteomes" id="UP000660611"/>
    </source>
</evidence>
<name>A0A919PVY4_9ACTN</name>